<dbReference type="HOGENOM" id="CLU_026436_0_0_11"/>
<dbReference type="GO" id="GO:0003677">
    <property type="term" value="F:DNA binding"/>
    <property type="evidence" value="ECO:0007669"/>
    <property type="project" value="InterPro"/>
</dbReference>
<keyword evidence="3 11" id="KW-0347">Helicase</keyword>
<keyword evidence="12" id="KW-1185">Reference proteome</keyword>
<evidence type="ECO:0000259" key="9">
    <source>
        <dbReference type="Pfam" id="PF00580"/>
    </source>
</evidence>
<reference evidence="11 12" key="2">
    <citation type="journal article" date="2010" name="Stand. Genomic Sci.">
        <title>Complete genome sequence of Gordonia bronchialis type strain (3410).</title>
        <authorList>
            <person name="Ivanova N."/>
            <person name="Sikorski J."/>
            <person name="Jando M."/>
            <person name="Lapidus A."/>
            <person name="Nolan M."/>
            <person name="Lucas S."/>
            <person name="Del Rio T.G."/>
            <person name="Tice H."/>
            <person name="Copeland A."/>
            <person name="Cheng J.F."/>
            <person name="Chen F."/>
            <person name="Bruce D."/>
            <person name="Goodwin L."/>
            <person name="Pitluck S."/>
            <person name="Mavromatis K."/>
            <person name="Ovchinnikova G."/>
            <person name="Pati A."/>
            <person name="Chen A."/>
            <person name="Palaniappan K."/>
            <person name="Land M."/>
            <person name="Hauser L."/>
            <person name="Chang Y.J."/>
            <person name="Jeffries C.D."/>
            <person name="Chain P."/>
            <person name="Saunders E."/>
            <person name="Han C."/>
            <person name="Detter J.C."/>
            <person name="Brettin T."/>
            <person name="Rohde M."/>
            <person name="Goker M."/>
            <person name="Bristow J."/>
            <person name="Eisen J.A."/>
            <person name="Markowitz V."/>
            <person name="Hugenholtz P."/>
            <person name="Klenk H.P."/>
            <person name="Kyrpides N.C."/>
        </authorList>
    </citation>
    <scope>NUCLEOTIDE SEQUENCE [LARGE SCALE GENOMIC DNA]</scope>
    <source>
        <strain evidence="12">ATCC 25592 / DSM 43247 / BCRC 13721 / JCM 3198 / KCTC 3076 / NBRC 16047 / NCTC 10667</strain>
    </source>
</reference>
<evidence type="ECO:0000256" key="2">
    <source>
        <dbReference type="ARBA" id="ARBA00022801"/>
    </source>
</evidence>
<dbReference type="EMBL" id="CP001802">
    <property type="protein sequence ID" value="ACY19684.1"/>
    <property type="molecule type" value="Genomic_DNA"/>
</dbReference>
<evidence type="ECO:0000256" key="6">
    <source>
        <dbReference type="ARBA" id="ARBA00034617"/>
    </source>
</evidence>
<gene>
    <name evidence="11" type="ordered locus">Gbro_0349</name>
</gene>
<dbReference type="InterPro" id="IPR014016">
    <property type="entry name" value="UvrD-like_ATP-bd"/>
</dbReference>
<dbReference type="EC" id="5.6.2.4" evidence="7"/>
<evidence type="ECO:0000256" key="3">
    <source>
        <dbReference type="ARBA" id="ARBA00022806"/>
    </source>
</evidence>
<keyword evidence="1" id="KW-0547">Nucleotide-binding</keyword>
<dbReference type="KEGG" id="gbr:Gbro_0349"/>
<dbReference type="Pfam" id="PF00580">
    <property type="entry name" value="UvrD-helicase"/>
    <property type="match status" value="1"/>
</dbReference>
<comment type="catalytic activity">
    <reaction evidence="6">
        <text>Couples ATP hydrolysis with the unwinding of duplex DNA by translocating in the 3'-5' direction.</text>
        <dbReference type="EC" id="5.6.2.4"/>
    </reaction>
</comment>
<dbReference type="Proteomes" id="UP000001219">
    <property type="component" value="Chromosome"/>
</dbReference>
<reference evidence="12" key="1">
    <citation type="submission" date="2009-10" db="EMBL/GenBank/DDBJ databases">
        <title>The complete chromosome of Gordonia bronchialis DSM 43247.</title>
        <authorList>
            <consortium name="US DOE Joint Genome Institute (JGI-PGF)"/>
            <person name="Lucas S."/>
            <person name="Copeland A."/>
            <person name="Lapidus A."/>
            <person name="Glavina del Rio T."/>
            <person name="Dalin E."/>
            <person name="Tice H."/>
            <person name="Bruce D."/>
            <person name="Goodwin L."/>
            <person name="Pitluck S."/>
            <person name="Kyrpides N."/>
            <person name="Mavromatis K."/>
            <person name="Ivanova N."/>
            <person name="Ovchinnikova G."/>
            <person name="Saunders E."/>
            <person name="Brettin T."/>
            <person name="Detter J.C."/>
            <person name="Han C."/>
            <person name="Larimer F."/>
            <person name="Land M."/>
            <person name="Hauser L."/>
            <person name="Markowitz V."/>
            <person name="Cheng J.-F."/>
            <person name="Hugenholtz P."/>
            <person name="Woyke T."/>
            <person name="Wu D."/>
            <person name="Jando M."/>
            <person name="Schneider S."/>
            <person name="Goeker M."/>
            <person name="Klenk H.-P."/>
            <person name="Eisen J.A."/>
        </authorList>
    </citation>
    <scope>NUCLEOTIDE SEQUENCE [LARGE SCALE GENOMIC DNA]</scope>
    <source>
        <strain evidence="12">ATCC 25592 / DSM 43247 / BCRC 13721 / JCM 3198 / KCTC 3076 / NBRC 16047 / NCTC 10667</strain>
    </source>
</reference>
<evidence type="ECO:0000256" key="8">
    <source>
        <dbReference type="ARBA" id="ARBA00048988"/>
    </source>
</evidence>
<evidence type="ECO:0000256" key="7">
    <source>
        <dbReference type="ARBA" id="ARBA00034808"/>
    </source>
</evidence>
<dbReference type="InterPro" id="IPR000212">
    <property type="entry name" value="DNA_helicase_UvrD/REP"/>
</dbReference>
<keyword evidence="4" id="KW-0067">ATP-binding</keyword>
<dbReference type="InterPro" id="IPR014017">
    <property type="entry name" value="DNA_helicase_UvrD-like_C"/>
</dbReference>
<dbReference type="SUPFAM" id="SSF52540">
    <property type="entry name" value="P-loop containing nucleoside triphosphate hydrolases"/>
    <property type="match status" value="1"/>
</dbReference>
<dbReference type="GO" id="GO:0043138">
    <property type="term" value="F:3'-5' DNA helicase activity"/>
    <property type="evidence" value="ECO:0007669"/>
    <property type="project" value="UniProtKB-EC"/>
</dbReference>
<feature type="domain" description="UvrD-like helicase ATP-binding" evidence="9">
    <location>
        <begin position="8"/>
        <end position="96"/>
    </location>
</feature>
<dbReference type="GO" id="GO:0016887">
    <property type="term" value="F:ATP hydrolysis activity"/>
    <property type="evidence" value="ECO:0007669"/>
    <property type="project" value="RHEA"/>
</dbReference>
<evidence type="ECO:0000256" key="1">
    <source>
        <dbReference type="ARBA" id="ARBA00022741"/>
    </source>
</evidence>
<evidence type="ECO:0000259" key="10">
    <source>
        <dbReference type="Pfam" id="PF13361"/>
    </source>
</evidence>
<organism evidence="11 12">
    <name type="scientific">Gordonia bronchialis (strain ATCC 25592 / DSM 43247 / BCRC 13721 / JCM 3198 / KCTC 3076 / NBRC 16047 / NCTC 10667)</name>
    <name type="common">Rhodococcus bronchialis</name>
    <dbReference type="NCBI Taxonomy" id="526226"/>
    <lineage>
        <taxon>Bacteria</taxon>
        <taxon>Bacillati</taxon>
        <taxon>Actinomycetota</taxon>
        <taxon>Actinomycetes</taxon>
        <taxon>Mycobacteriales</taxon>
        <taxon>Gordoniaceae</taxon>
        <taxon>Gordonia</taxon>
    </lineage>
</organism>
<name>D0LCG0_GORB4</name>
<evidence type="ECO:0000256" key="5">
    <source>
        <dbReference type="ARBA" id="ARBA00023235"/>
    </source>
</evidence>
<sequence>MESEVELDDAQRRVAEAPVDKRLLVVAGAGQGKTEVVSARLGHLIEEEGLSASSELLVLSFSRAAVHAVRTRLSERDIAELNVRTFDSFASQVLIDADEEPQAGFEARIRQATGVLAEHAAGTEWIDDLCHVVIDEVQDVVGDRAALVLALLERLDEHAGFTVLGDPLQGIYDFARTESADQTTSAEFLARVAGDFGATEVALSKNHRAQGQDCVRIAQLGQELRRTDDATEALSVLRAVRESLPQISRVDRWEFLGDYSGRSAVLCRTNAEVLRISRQLVDAGVRHAVRRPAQAFGASKWIGRALGPLVGPAAARSEVETRLAQILGAEAYEAWYLLKAVDVRSRSTEQIDLGRVRRAVAAANVPLALTQDDVVGVVVSTIHRAKGLEFDNVFLADWRDSFAGERDDWEQVRLEYVALTRASQSIVRIETPRSRSVISESGWLPGRHQERAGTKGRLRARAMEIGYDDGYVSRPVAVGEQSASSIQENLDRAIPGTAVNAVLDITRSDQLRPIYALTVGGSPIGVTTEDFGREFAALFRVRPGQWPSELTDMVLVSVETTAGDPRIAEEAGVGPGGFWLVPRVAGLARPLWDVMEKVG</sequence>
<dbReference type="InterPro" id="IPR027417">
    <property type="entry name" value="P-loop_NTPase"/>
</dbReference>
<evidence type="ECO:0000256" key="4">
    <source>
        <dbReference type="ARBA" id="ARBA00022840"/>
    </source>
</evidence>
<keyword evidence="2" id="KW-0378">Hydrolase</keyword>
<dbReference type="OrthoDB" id="3196263at2"/>
<keyword evidence="5" id="KW-0413">Isomerase</keyword>
<accession>D0LCG0</accession>
<dbReference type="eggNOG" id="COG0210">
    <property type="taxonomic scope" value="Bacteria"/>
</dbReference>
<dbReference type="STRING" id="526226.Gbro_0349"/>
<evidence type="ECO:0000313" key="11">
    <source>
        <dbReference type="EMBL" id="ACY19684.1"/>
    </source>
</evidence>
<dbReference type="PANTHER" id="PTHR11070">
    <property type="entry name" value="UVRD / RECB / PCRA DNA HELICASE FAMILY MEMBER"/>
    <property type="match status" value="1"/>
</dbReference>
<comment type="catalytic activity">
    <reaction evidence="8">
        <text>ATP + H2O = ADP + phosphate + H(+)</text>
        <dbReference type="Rhea" id="RHEA:13065"/>
        <dbReference type="ChEBI" id="CHEBI:15377"/>
        <dbReference type="ChEBI" id="CHEBI:15378"/>
        <dbReference type="ChEBI" id="CHEBI:30616"/>
        <dbReference type="ChEBI" id="CHEBI:43474"/>
        <dbReference type="ChEBI" id="CHEBI:456216"/>
        <dbReference type="EC" id="5.6.2.4"/>
    </reaction>
</comment>
<dbReference type="Gene3D" id="3.40.50.300">
    <property type="entry name" value="P-loop containing nucleotide triphosphate hydrolases"/>
    <property type="match status" value="2"/>
</dbReference>
<protein>
    <recommendedName>
        <fullName evidence="7">DNA 3'-5' helicase</fullName>
        <ecNumber evidence="7">5.6.2.4</ecNumber>
    </recommendedName>
</protein>
<dbReference type="GO" id="GO:0005524">
    <property type="term" value="F:ATP binding"/>
    <property type="evidence" value="ECO:0007669"/>
    <property type="project" value="UniProtKB-KW"/>
</dbReference>
<evidence type="ECO:0000313" key="12">
    <source>
        <dbReference type="Proteomes" id="UP000001219"/>
    </source>
</evidence>
<feature type="domain" description="UvrD-like helicase C-terminal" evidence="10">
    <location>
        <begin position="376"/>
        <end position="425"/>
    </location>
</feature>
<proteinExistence type="predicted"/>
<dbReference type="AlphaFoldDB" id="D0LCG0"/>
<dbReference type="Pfam" id="PF13361">
    <property type="entry name" value="UvrD_C"/>
    <property type="match status" value="1"/>
</dbReference>